<feature type="domain" description="RRM" evidence="5">
    <location>
        <begin position="57"/>
        <end position="163"/>
    </location>
</feature>
<gene>
    <name evidence="6" type="ORF">QTO34_002054</name>
</gene>
<dbReference type="InterPro" id="IPR002004">
    <property type="entry name" value="PABP_HYD_C"/>
</dbReference>
<protein>
    <recommendedName>
        <fullName evidence="5">RRM domain-containing protein</fullName>
    </recommendedName>
</protein>
<feature type="domain" description="RRM" evidence="5">
    <location>
        <begin position="154"/>
        <end position="227"/>
    </location>
</feature>
<comment type="caution">
    <text evidence="6">The sequence shown here is derived from an EMBL/GenBank/DDBJ whole genome shotgun (WGS) entry which is preliminary data.</text>
</comment>
<dbReference type="SUPFAM" id="SSF63570">
    <property type="entry name" value="PABC (PABP) domain"/>
    <property type="match status" value="1"/>
</dbReference>
<comment type="similarity">
    <text evidence="1">Belongs to the polyadenylate-binding protein type-1 family.</text>
</comment>
<dbReference type="FunFam" id="3.30.70.330:FF:000091">
    <property type="entry name" value="Polyadenylate-binding protein"/>
    <property type="match status" value="1"/>
</dbReference>
<feature type="non-terminal residue" evidence="6">
    <location>
        <position position="432"/>
    </location>
</feature>
<dbReference type="Pfam" id="PF00658">
    <property type="entry name" value="MLLE"/>
    <property type="match status" value="1"/>
</dbReference>
<accession>A0AA40LME0</accession>
<evidence type="ECO:0000256" key="2">
    <source>
        <dbReference type="ARBA" id="ARBA00022737"/>
    </source>
</evidence>
<evidence type="ECO:0000313" key="6">
    <source>
        <dbReference type="EMBL" id="KAK1337427.1"/>
    </source>
</evidence>
<dbReference type="PROSITE" id="PS50102">
    <property type="entry name" value="RRM"/>
    <property type="match status" value="2"/>
</dbReference>
<evidence type="ECO:0000256" key="3">
    <source>
        <dbReference type="ARBA" id="ARBA00022884"/>
    </source>
</evidence>
<dbReference type="InterPro" id="IPR012677">
    <property type="entry name" value="Nucleotide-bd_a/b_plait_sf"/>
</dbReference>
<name>A0AA40LME0_CNENI</name>
<sequence length="432" mass="47811">MANEKGYAFVHVETQEAADKAIEKRNGLRPRTAQVFVGRCKSGKEQEAELEAKAKLTNVHIKNFGEGVDEESMKGLFSQFGKTLSVTVMRDPSGKSRGFVDYEKHEDATKGCGRDEWKINKWESCTQKTVEQQAELKWKFEELKQERISRYQGMNLYIKNLDDTIGDEKLRKEFSPFGSVTSAKVMLEDERSKGFGFVCFSSPEEATKAMNGGIRGSKPLYVALAQRKEEQKAHLTNQYMQRVAGMRALPADAILQFQPAPAGYFLPAIPQAQGRPPYYTPNLLAQMRPNPHWQQDLKASKVCQVLYARLALIQLFAIWLQLLRELDHLAMDFGGAGAAQQGLTDRCQSGGVPRAVQNLALHAAPQTMASCTPACGPCAGAVAPDSLHAGCSIPPGQKQMLGEHLFSLIRLNLAGKITGVLLEIDNSELLHQ</sequence>
<dbReference type="Proteomes" id="UP001177744">
    <property type="component" value="Unassembled WGS sequence"/>
</dbReference>
<evidence type="ECO:0000259" key="5">
    <source>
        <dbReference type="PROSITE" id="PS50102"/>
    </source>
</evidence>
<dbReference type="InterPro" id="IPR000504">
    <property type="entry name" value="RRM_dom"/>
</dbReference>
<keyword evidence="3 4" id="KW-0694">RNA-binding</keyword>
<dbReference type="Pfam" id="PF00076">
    <property type="entry name" value="RRM_1"/>
    <property type="match status" value="2"/>
</dbReference>
<dbReference type="EMBL" id="JAULJE010000011">
    <property type="protein sequence ID" value="KAK1337427.1"/>
    <property type="molecule type" value="Genomic_DNA"/>
</dbReference>
<dbReference type="AlphaFoldDB" id="A0AA40LME0"/>
<dbReference type="SMART" id="SM00360">
    <property type="entry name" value="RRM"/>
    <property type="match status" value="2"/>
</dbReference>
<dbReference type="PANTHER" id="PTHR24012">
    <property type="entry name" value="RNA BINDING PROTEIN"/>
    <property type="match status" value="1"/>
</dbReference>
<dbReference type="Gene3D" id="1.10.1900.10">
    <property type="entry name" value="c-terminal domain of poly(a) binding protein"/>
    <property type="match status" value="1"/>
</dbReference>
<keyword evidence="2" id="KW-0677">Repeat</keyword>
<dbReference type="GO" id="GO:0003723">
    <property type="term" value="F:RNA binding"/>
    <property type="evidence" value="ECO:0007669"/>
    <property type="project" value="UniProtKB-UniRule"/>
</dbReference>
<dbReference type="InterPro" id="IPR036053">
    <property type="entry name" value="PABP-dom"/>
</dbReference>
<dbReference type="InterPro" id="IPR035979">
    <property type="entry name" value="RBD_domain_sf"/>
</dbReference>
<dbReference type="SUPFAM" id="SSF54928">
    <property type="entry name" value="RNA-binding domain, RBD"/>
    <property type="match status" value="2"/>
</dbReference>
<evidence type="ECO:0000256" key="1">
    <source>
        <dbReference type="ARBA" id="ARBA00008557"/>
    </source>
</evidence>
<evidence type="ECO:0000313" key="7">
    <source>
        <dbReference type="Proteomes" id="UP001177744"/>
    </source>
</evidence>
<organism evidence="6 7">
    <name type="scientific">Cnephaeus nilssonii</name>
    <name type="common">Northern bat</name>
    <name type="synonym">Eptesicus nilssonii</name>
    <dbReference type="NCBI Taxonomy" id="3371016"/>
    <lineage>
        <taxon>Eukaryota</taxon>
        <taxon>Metazoa</taxon>
        <taxon>Chordata</taxon>
        <taxon>Craniata</taxon>
        <taxon>Vertebrata</taxon>
        <taxon>Euteleostomi</taxon>
        <taxon>Mammalia</taxon>
        <taxon>Eutheria</taxon>
        <taxon>Laurasiatheria</taxon>
        <taxon>Chiroptera</taxon>
        <taxon>Yangochiroptera</taxon>
        <taxon>Vespertilionidae</taxon>
        <taxon>Cnephaeus</taxon>
    </lineage>
</organism>
<dbReference type="Gene3D" id="3.30.70.330">
    <property type="match status" value="3"/>
</dbReference>
<proteinExistence type="inferred from homology"/>
<keyword evidence="7" id="KW-1185">Reference proteome</keyword>
<evidence type="ECO:0000256" key="4">
    <source>
        <dbReference type="PROSITE-ProRule" id="PRU00176"/>
    </source>
</evidence>
<dbReference type="SMART" id="SM00517">
    <property type="entry name" value="PolyA"/>
    <property type="match status" value="1"/>
</dbReference>
<reference evidence="6" key="1">
    <citation type="submission" date="2023-06" db="EMBL/GenBank/DDBJ databases">
        <title>Reference genome for the Northern bat (Eptesicus nilssonii), a most northern bat species.</title>
        <authorList>
            <person name="Laine V.N."/>
            <person name="Pulliainen A.T."/>
            <person name="Lilley T.M."/>
        </authorList>
    </citation>
    <scope>NUCLEOTIDE SEQUENCE</scope>
    <source>
        <strain evidence="6">BLF_Eptnil</strain>
        <tissue evidence="6">Kidney</tissue>
    </source>
</reference>
<dbReference type="CDD" id="cd12381">
    <property type="entry name" value="RRM4_I_PABPs"/>
    <property type="match status" value="1"/>
</dbReference>